<dbReference type="Proteomes" id="UP000886384">
    <property type="component" value="Unassembled WGS sequence"/>
</dbReference>
<dbReference type="SUPFAM" id="SSF52980">
    <property type="entry name" value="Restriction endonuclease-like"/>
    <property type="match status" value="1"/>
</dbReference>
<dbReference type="Pfam" id="PF08722">
    <property type="entry name" value="Tn7_TnsA-like_N"/>
    <property type="match status" value="1"/>
</dbReference>
<dbReference type="InterPro" id="IPR011335">
    <property type="entry name" value="Restrct_endonuc-II-like"/>
</dbReference>
<accession>A0A7C1ZIT9</accession>
<reference evidence="2" key="1">
    <citation type="journal article" date="2020" name="mSystems">
        <title>Genome- and Community-Level Interaction Insights into Carbon Utilization and Element Cycling Functions of Hydrothermarchaeota in Hydrothermal Sediment.</title>
        <authorList>
            <person name="Zhou Z."/>
            <person name="Liu Y."/>
            <person name="Xu W."/>
            <person name="Pan J."/>
            <person name="Luo Z.H."/>
            <person name="Li M."/>
        </authorList>
    </citation>
    <scope>NUCLEOTIDE SEQUENCE [LARGE SCALE GENOMIC DNA]</scope>
    <source>
        <strain evidence="2">HyVt-380</strain>
    </source>
</reference>
<comment type="caution">
    <text evidence="2">The sequence shown here is derived from an EMBL/GenBank/DDBJ whole genome shotgun (WGS) entry which is preliminary data.</text>
</comment>
<evidence type="ECO:0000259" key="1">
    <source>
        <dbReference type="Pfam" id="PF08722"/>
    </source>
</evidence>
<evidence type="ECO:0000313" key="2">
    <source>
        <dbReference type="EMBL" id="HEC75288.1"/>
    </source>
</evidence>
<proteinExistence type="predicted"/>
<protein>
    <recommendedName>
        <fullName evidence="1">TnsA endonuclease N-terminal domain-containing protein</fullName>
    </recommendedName>
</protein>
<dbReference type="Gene3D" id="3.40.1350.10">
    <property type="match status" value="1"/>
</dbReference>
<dbReference type="AlphaFoldDB" id="A0A7C1ZIT9"/>
<dbReference type="InterPro" id="IPR011856">
    <property type="entry name" value="tRNA_endonuc-like_dom_sf"/>
</dbReference>
<dbReference type="GO" id="GO:0003676">
    <property type="term" value="F:nucleic acid binding"/>
    <property type="evidence" value="ECO:0007669"/>
    <property type="project" value="InterPro"/>
</dbReference>
<organism evidence="2">
    <name type="scientific">Methylophaga aminisulfidivorans</name>
    <dbReference type="NCBI Taxonomy" id="230105"/>
    <lineage>
        <taxon>Bacteria</taxon>
        <taxon>Pseudomonadati</taxon>
        <taxon>Pseudomonadota</taxon>
        <taxon>Gammaproteobacteria</taxon>
        <taxon>Thiotrichales</taxon>
        <taxon>Piscirickettsiaceae</taxon>
        <taxon>Methylophaga</taxon>
    </lineage>
</organism>
<dbReference type="InterPro" id="IPR014833">
    <property type="entry name" value="TnsA_N"/>
</dbReference>
<name>A0A7C1ZIT9_9GAMM</name>
<gene>
    <name evidence="2" type="ORF">ENI26_13105</name>
</gene>
<sequence>MVKNELKQLIDEAYERPRRFGIYQGVRKFKHGEMFKNVWFMHSIKNRANIACESDLEKHLCMHMEFENAVESYRPQPFKLKFDDFSYTPDFLVKCKNGLYKIREAKRLAEAESSKYKEKFEVVTQYCNKHGVDFEIFTEADISKKVLITQNFVYHLMRGKPVSPADMEACYQALKKQDIKTAKLLDVRDFVESLGFDSIVIIQLIAQGILKSNIAPHSVKNAYVSMIGGAV</sequence>
<feature type="domain" description="TnsA endonuclease N-terminal" evidence="1">
    <location>
        <begin position="68"/>
        <end position="139"/>
    </location>
</feature>
<dbReference type="EMBL" id="DRHY01000303">
    <property type="protein sequence ID" value="HEC75288.1"/>
    <property type="molecule type" value="Genomic_DNA"/>
</dbReference>